<feature type="compositionally biased region" description="Basic and acidic residues" evidence="1">
    <location>
        <begin position="45"/>
        <end position="61"/>
    </location>
</feature>
<dbReference type="PANTHER" id="PTHR34660">
    <property type="entry name" value="MYB-LIKE PROTEIN X"/>
    <property type="match status" value="1"/>
</dbReference>
<protein>
    <submittedName>
        <fullName evidence="2">Uncharacterized protein</fullName>
    </submittedName>
</protein>
<organism evidence="2 3">
    <name type="scientific">Spirodela intermedia</name>
    <name type="common">Intermediate duckweed</name>
    <dbReference type="NCBI Taxonomy" id="51605"/>
    <lineage>
        <taxon>Eukaryota</taxon>
        <taxon>Viridiplantae</taxon>
        <taxon>Streptophyta</taxon>
        <taxon>Embryophyta</taxon>
        <taxon>Tracheophyta</taxon>
        <taxon>Spermatophyta</taxon>
        <taxon>Magnoliopsida</taxon>
        <taxon>Liliopsida</taxon>
        <taxon>Araceae</taxon>
        <taxon>Lemnoideae</taxon>
        <taxon>Spirodela</taxon>
    </lineage>
</organism>
<sequence length="362" mass="39977">MSRCFPYPPPGYEKSLALIESIKLQKGREKTEKERKKEKRREKKEKKDKSKGDKVKTEDKKHGHKKRHREESSKSTHKAGDYKQTAEDENEQLERSSLTEEHGCPVAIQNLYDSSDSTQNSSKRAKLDFSETTTQNTLKRSQQDFSDAVTTTTQNTVKKSQQDFSDTTTSHGSGIRIRLPLLRHKDVESPTSSEQPCFSGRTTPSSAAPPKEKLKIPGHSTVPRPPSSSSGQPCFSGRIETTTPSEASSSHAKSALPEPSVAHPAATTVCESSSVSRRSSRARDMDRQYKKLIGDWMPPLLLTESPFDEDLDWLMAGASSKPRLAPAAAAGEGPLHCVGPASARASYIPEYGIHVLPYVVPF</sequence>
<keyword evidence="3" id="KW-1185">Reference proteome</keyword>
<evidence type="ECO:0000313" key="2">
    <source>
        <dbReference type="EMBL" id="CAA7403519.1"/>
    </source>
</evidence>
<dbReference type="EMBL" id="LR746273">
    <property type="protein sequence ID" value="CAA7403519.1"/>
    <property type="molecule type" value="Genomic_DNA"/>
</dbReference>
<evidence type="ECO:0000313" key="3">
    <source>
        <dbReference type="Proteomes" id="UP000663760"/>
    </source>
</evidence>
<reference evidence="2" key="1">
    <citation type="submission" date="2020-02" db="EMBL/GenBank/DDBJ databases">
        <authorList>
            <person name="Scholz U."/>
            <person name="Mascher M."/>
            <person name="Fiebig A."/>
        </authorList>
    </citation>
    <scope>NUCLEOTIDE SEQUENCE</scope>
</reference>
<gene>
    <name evidence="2" type="ORF">SI8410_10014197</name>
</gene>
<feature type="compositionally biased region" description="Polar residues" evidence="1">
    <location>
        <begin position="189"/>
        <end position="206"/>
    </location>
</feature>
<feature type="compositionally biased region" description="Basic and acidic residues" evidence="1">
    <location>
        <begin position="26"/>
        <end position="35"/>
    </location>
</feature>
<feature type="region of interest" description="Disordered" evidence="1">
    <location>
        <begin position="22"/>
        <end position="282"/>
    </location>
</feature>
<feature type="compositionally biased region" description="Polar residues" evidence="1">
    <location>
        <begin position="227"/>
        <end position="252"/>
    </location>
</feature>
<feature type="compositionally biased region" description="Basic and acidic residues" evidence="1">
    <location>
        <begin position="69"/>
        <end position="103"/>
    </location>
</feature>
<feature type="compositionally biased region" description="Polar residues" evidence="1">
    <location>
        <begin position="111"/>
        <end position="122"/>
    </location>
</feature>
<accession>A0A7I8L0E3</accession>
<dbReference type="OrthoDB" id="778084at2759"/>
<feature type="compositionally biased region" description="Polar residues" evidence="1">
    <location>
        <begin position="130"/>
        <end position="172"/>
    </location>
</feature>
<proteinExistence type="predicted"/>
<dbReference type="Proteomes" id="UP000663760">
    <property type="component" value="Chromosome 10"/>
</dbReference>
<dbReference type="PANTHER" id="PTHR34660:SF7">
    <property type="entry name" value="DNA LIGASE-LIKE PROTEIN"/>
    <property type="match status" value="1"/>
</dbReference>
<evidence type="ECO:0000256" key="1">
    <source>
        <dbReference type="SAM" id="MobiDB-lite"/>
    </source>
</evidence>
<name>A0A7I8L0E3_SPIIN</name>
<dbReference type="AlphaFoldDB" id="A0A7I8L0E3"/>